<dbReference type="FunFam" id="2.170.270.10:FF:000088">
    <property type="entry name" value="Predicted protein"/>
    <property type="match status" value="1"/>
</dbReference>
<feature type="domain" description="C2H2-type" evidence="4">
    <location>
        <begin position="212"/>
        <end position="238"/>
    </location>
</feature>
<dbReference type="FunFam" id="3.30.160.60:FF:001499">
    <property type="entry name" value="Zinc finger protein"/>
    <property type="match status" value="1"/>
</dbReference>
<feature type="domain" description="C2H2-type" evidence="4">
    <location>
        <begin position="156"/>
        <end position="183"/>
    </location>
</feature>
<dbReference type="EMBL" id="DS985242">
    <property type="protein sequence ID" value="EDV28146.1"/>
    <property type="molecule type" value="Genomic_DNA"/>
</dbReference>
<dbReference type="PROSITE" id="PS50157">
    <property type="entry name" value="ZINC_FINGER_C2H2_2"/>
    <property type="match status" value="3"/>
</dbReference>
<evidence type="ECO:0000256" key="1">
    <source>
        <dbReference type="ARBA" id="ARBA00023015"/>
    </source>
</evidence>
<protein>
    <recommendedName>
        <fullName evidence="8">PR domain zinc finger protein 12</fullName>
    </recommendedName>
</protein>
<dbReference type="OrthoDB" id="8117402at2759"/>
<organism evidence="6 7">
    <name type="scientific">Trichoplax adhaerens</name>
    <name type="common">Trichoplax reptans</name>
    <dbReference type="NCBI Taxonomy" id="10228"/>
    <lineage>
        <taxon>Eukaryota</taxon>
        <taxon>Metazoa</taxon>
        <taxon>Placozoa</taxon>
        <taxon>Uniplacotomia</taxon>
        <taxon>Trichoplacea</taxon>
        <taxon>Trichoplacidae</taxon>
        <taxon>Trichoplax</taxon>
    </lineage>
</organism>
<dbReference type="PROSITE" id="PS00028">
    <property type="entry name" value="ZINC_FINGER_C2H2_1"/>
    <property type="match status" value="3"/>
</dbReference>
<dbReference type="SMART" id="SM00355">
    <property type="entry name" value="ZnF_C2H2"/>
    <property type="match status" value="3"/>
</dbReference>
<feature type="domain" description="SET" evidence="5">
    <location>
        <begin position="3"/>
        <end position="122"/>
    </location>
</feature>
<dbReference type="PANTHER" id="PTHR16515:SF20">
    <property type="entry name" value="PR DOMAIN ZINC FINGER PROTEIN 12"/>
    <property type="match status" value="1"/>
</dbReference>
<evidence type="ECO:0000313" key="7">
    <source>
        <dbReference type="Proteomes" id="UP000009022"/>
    </source>
</evidence>
<dbReference type="SMART" id="SM00317">
    <property type="entry name" value="SET"/>
    <property type="match status" value="1"/>
</dbReference>
<dbReference type="SUPFAM" id="SSF82199">
    <property type="entry name" value="SET domain"/>
    <property type="match status" value="1"/>
</dbReference>
<dbReference type="STRING" id="10228.B3RP86"/>
<keyword evidence="1" id="KW-0805">Transcription regulation</keyword>
<dbReference type="CTD" id="6750641"/>
<proteinExistence type="predicted"/>
<keyword evidence="3" id="KW-0479">Metal-binding</keyword>
<evidence type="ECO:0000259" key="5">
    <source>
        <dbReference type="PROSITE" id="PS50280"/>
    </source>
</evidence>
<evidence type="ECO:0000313" key="6">
    <source>
        <dbReference type="EMBL" id="EDV28146.1"/>
    </source>
</evidence>
<dbReference type="FunFam" id="3.30.160.60:FF:000501">
    <property type="entry name" value="PR domain zinc finger protein 12"/>
    <property type="match status" value="1"/>
</dbReference>
<dbReference type="GO" id="GO:0010468">
    <property type="term" value="P:regulation of gene expression"/>
    <property type="evidence" value="ECO:0000318"/>
    <property type="project" value="GO_Central"/>
</dbReference>
<dbReference type="Gene3D" id="2.170.270.10">
    <property type="entry name" value="SET domain"/>
    <property type="match status" value="1"/>
</dbReference>
<dbReference type="HOGENOM" id="CLU_064013_0_0_1"/>
<dbReference type="AlphaFoldDB" id="B3RP86"/>
<dbReference type="GO" id="GO:0005634">
    <property type="term" value="C:nucleus"/>
    <property type="evidence" value="ECO:0000318"/>
    <property type="project" value="GO_Central"/>
</dbReference>
<dbReference type="Pfam" id="PF00096">
    <property type="entry name" value="zf-C2H2"/>
    <property type="match status" value="3"/>
</dbReference>
<dbReference type="Gene3D" id="3.30.160.60">
    <property type="entry name" value="Classic Zinc Finger"/>
    <property type="match status" value="3"/>
</dbReference>
<dbReference type="GO" id="GO:0008270">
    <property type="term" value="F:zinc ion binding"/>
    <property type="evidence" value="ECO:0007669"/>
    <property type="project" value="UniProtKB-KW"/>
</dbReference>
<dbReference type="InterPro" id="IPR001214">
    <property type="entry name" value="SET_dom"/>
</dbReference>
<evidence type="ECO:0000259" key="4">
    <source>
        <dbReference type="PROSITE" id="PS50157"/>
    </source>
</evidence>
<dbReference type="GeneID" id="6750641"/>
<dbReference type="eggNOG" id="KOG2461">
    <property type="taxonomic scope" value="Eukaryota"/>
</dbReference>
<accession>B3RP86</accession>
<dbReference type="PhylomeDB" id="B3RP86"/>
<dbReference type="InterPro" id="IPR013087">
    <property type="entry name" value="Znf_C2H2_type"/>
</dbReference>
<evidence type="ECO:0008006" key="8">
    <source>
        <dbReference type="Google" id="ProtNLM"/>
    </source>
</evidence>
<keyword evidence="3" id="KW-0863">Zinc-finger</keyword>
<dbReference type="PROSITE" id="PS50280">
    <property type="entry name" value="SET"/>
    <property type="match status" value="1"/>
</dbReference>
<dbReference type="Pfam" id="PF21549">
    <property type="entry name" value="PRDM2_PR"/>
    <property type="match status" value="1"/>
</dbReference>
<keyword evidence="3" id="KW-0862">Zinc</keyword>
<dbReference type="InterPro" id="IPR044406">
    <property type="entry name" value="PRDM12_PR/SET"/>
</dbReference>
<reference evidence="6 7" key="1">
    <citation type="journal article" date="2008" name="Nature">
        <title>The Trichoplax genome and the nature of placozoans.</title>
        <authorList>
            <person name="Srivastava M."/>
            <person name="Begovic E."/>
            <person name="Chapman J."/>
            <person name="Putnam N.H."/>
            <person name="Hellsten U."/>
            <person name="Kawashima T."/>
            <person name="Kuo A."/>
            <person name="Mitros T."/>
            <person name="Salamov A."/>
            <person name="Carpenter M.L."/>
            <person name="Signorovitch A.Y."/>
            <person name="Moreno M.A."/>
            <person name="Kamm K."/>
            <person name="Grimwood J."/>
            <person name="Schmutz J."/>
            <person name="Shapiro H."/>
            <person name="Grigoriev I.V."/>
            <person name="Buss L.W."/>
            <person name="Schierwater B."/>
            <person name="Dellaporta S.L."/>
            <person name="Rokhsar D.S."/>
        </authorList>
    </citation>
    <scope>NUCLEOTIDE SEQUENCE [LARGE SCALE GENOMIC DNA]</scope>
    <source>
        <strain evidence="6 7">Grell-BS-1999</strain>
    </source>
</reference>
<dbReference type="InParanoid" id="B3RP86"/>
<dbReference type="KEGG" id="tad:TRIADDRAFT_14897"/>
<dbReference type="RefSeq" id="XP_002109980.1">
    <property type="nucleotide sequence ID" value="XM_002109944.1"/>
</dbReference>
<dbReference type="PANTHER" id="PTHR16515">
    <property type="entry name" value="PR DOMAIN ZINC FINGER PROTEIN"/>
    <property type="match status" value="1"/>
</dbReference>
<dbReference type="Proteomes" id="UP000009022">
    <property type="component" value="Unassembled WGS sequence"/>
</dbReference>
<sequence>VPDGIIIKQSSLPHVQLGVFSHDRWISEGTEMGPFTGRYVSKNEINESTRNEFMWEVLNQNGELSHFIDGSGGNTTNWMCFVNCARNASEQNLILHQHSDGTLYYKAIKDIPPDHELLIWYGPEYAQFLGIPDVQQFGNCMHNVQKNNQEMPIGRMKCTICFRGFNSRSNLRSHMRIHTAEKPFQCKYCRKCFSQSSTLRNHVRLHTGEKPYKCNVCNCAYSQLAGLRAHQKSARHRP</sequence>
<evidence type="ECO:0000256" key="2">
    <source>
        <dbReference type="ARBA" id="ARBA00023163"/>
    </source>
</evidence>
<evidence type="ECO:0000256" key="3">
    <source>
        <dbReference type="PROSITE-ProRule" id="PRU00042"/>
    </source>
</evidence>
<keyword evidence="7" id="KW-1185">Reference proteome</keyword>
<feature type="non-terminal residue" evidence="6">
    <location>
        <position position="238"/>
    </location>
</feature>
<feature type="non-terminal residue" evidence="6">
    <location>
        <position position="1"/>
    </location>
</feature>
<dbReference type="GO" id="GO:0022008">
    <property type="term" value="P:neurogenesis"/>
    <property type="evidence" value="ECO:0000318"/>
    <property type="project" value="GO_Central"/>
</dbReference>
<dbReference type="FunFam" id="3.30.160.60:FF:000526">
    <property type="entry name" value="PR domain zinc finger protein 12"/>
    <property type="match status" value="1"/>
</dbReference>
<dbReference type="OMA" id="FARTWIK"/>
<gene>
    <name evidence="6" type="ORF">TRIADDRAFT_14897</name>
</gene>
<dbReference type="InterPro" id="IPR050331">
    <property type="entry name" value="Zinc_finger"/>
</dbReference>
<name>B3RP86_TRIAD</name>
<dbReference type="InterPro" id="IPR036236">
    <property type="entry name" value="Znf_C2H2_sf"/>
</dbReference>
<dbReference type="CDD" id="cd19196">
    <property type="entry name" value="PR-SET_PRDM12"/>
    <property type="match status" value="1"/>
</dbReference>
<dbReference type="InterPro" id="IPR046341">
    <property type="entry name" value="SET_dom_sf"/>
</dbReference>
<feature type="domain" description="C2H2-type" evidence="4">
    <location>
        <begin position="184"/>
        <end position="211"/>
    </location>
</feature>
<dbReference type="SUPFAM" id="SSF57667">
    <property type="entry name" value="beta-beta-alpha zinc fingers"/>
    <property type="match status" value="2"/>
</dbReference>
<keyword evidence="2" id="KW-0804">Transcription</keyword>